<protein>
    <submittedName>
        <fullName evidence="1">Uncharacterized protein</fullName>
    </submittedName>
</protein>
<sequence length="109" mass="12654">MAYSILNLYSILIQYKCKINHKKDIQYLHPRKTLQLPLILKIILNLALIGIVIIVLTHTEFQLNAGDSNVFLLNWDIRGLTSYIFSFLILVALVSKLILIFITRRQRTS</sequence>
<gene>
    <name evidence="1" type="ordered locus">NWMN_2505</name>
</gene>
<evidence type="ECO:0000313" key="2">
    <source>
        <dbReference type="Proteomes" id="UP000006386"/>
    </source>
</evidence>
<dbReference type="EMBL" id="AP009351">
    <property type="protein sequence ID" value="BAF68777.1"/>
    <property type="molecule type" value="Genomic_DNA"/>
</dbReference>
<dbReference type="Proteomes" id="UP000006386">
    <property type="component" value="Chromosome"/>
</dbReference>
<name>A0A0H3KAR7_STAAE</name>
<evidence type="ECO:0000313" key="1">
    <source>
        <dbReference type="EMBL" id="BAF68777.1"/>
    </source>
</evidence>
<proteinExistence type="predicted"/>
<organism evidence="1 2">
    <name type="scientific">Staphylococcus aureus (strain Newman)</name>
    <dbReference type="NCBI Taxonomy" id="426430"/>
    <lineage>
        <taxon>Bacteria</taxon>
        <taxon>Bacillati</taxon>
        <taxon>Bacillota</taxon>
        <taxon>Bacilli</taxon>
        <taxon>Bacillales</taxon>
        <taxon>Staphylococcaceae</taxon>
        <taxon>Staphylococcus</taxon>
    </lineage>
</organism>
<dbReference type="AlphaFoldDB" id="A0A0H3KAR7"/>
<accession>A0A0H3KAR7</accession>
<dbReference type="HOGENOM" id="CLU_190322_0_0_9"/>
<dbReference type="KEGG" id="sae:NWMN_2505"/>
<dbReference type="RefSeq" id="WP_001791775.1">
    <property type="nucleotide sequence ID" value="NC_009641.1"/>
</dbReference>
<dbReference type="SMR" id="A0A0H3KAR7"/>
<reference evidence="1 2" key="1">
    <citation type="journal article" date="2008" name="J. Bacteriol.">
        <title>Genome sequence of Staphylococcus aureus strain Newman and comparative analysis of staphylococcal genomes: polymorphism and evolution of two major pathogenicity islands.</title>
        <authorList>
            <person name="Baba T."/>
            <person name="Bae T."/>
            <person name="Schneewind O."/>
            <person name="Takeuchi F."/>
            <person name="Hiramatsu K."/>
        </authorList>
    </citation>
    <scope>NUCLEOTIDE SEQUENCE [LARGE SCALE GENOMIC DNA]</scope>
    <source>
        <strain evidence="1 2">Newman</strain>
    </source>
</reference>